<dbReference type="PANTHER" id="PTHR34975">
    <property type="entry name" value="SPORE GERMINATION PROTEIN A2"/>
    <property type="match status" value="1"/>
</dbReference>
<evidence type="ECO:0000256" key="7">
    <source>
        <dbReference type="ARBA" id="ARBA00023136"/>
    </source>
</evidence>
<evidence type="ECO:0000313" key="10">
    <source>
        <dbReference type="Proteomes" id="UP001310386"/>
    </source>
</evidence>
<keyword evidence="4" id="KW-0309">Germination</keyword>
<feature type="transmembrane region" description="Helical" evidence="8">
    <location>
        <begin position="150"/>
        <end position="170"/>
    </location>
</feature>
<dbReference type="NCBIfam" id="TIGR00912">
    <property type="entry name" value="2A0309"/>
    <property type="match status" value="1"/>
</dbReference>
<comment type="subcellular location">
    <subcellularLocation>
        <location evidence="1">Membrane</location>
        <topology evidence="1">Multi-pass membrane protein</topology>
    </subcellularLocation>
</comment>
<dbReference type="PANTHER" id="PTHR34975:SF2">
    <property type="entry name" value="SPORE GERMINATION PROTEIN A2"/>
    <property type="match status" value="1"/>
</dbReference>
<comment type="caution">
    <text evidence="9">The sequence shown here is derived from an EMBL/GenBank/DDBJ whole genome shotgun (WGS) entry which is preliminary data.</text>
</comment>
<feature type="transmembrane region" description="Helical" evidence="8">
    <location>
        <begin position="303"/>
        <end position="321"/>
    </location>
</feature>
<feature type="transmembrane region" description="Helical" evidence="8">
    <location>
        <begin position="219"/>
        <end position="242"/>
    </location>
</feature>
<evidence type="ECO:0000256" key="1">
    <source>
        <dbReference type="ARBA" id="ARBA00004141"/>
    </source>
</evidence>
<dbReference type="RefSeq" id="WP_371755550.1">
    <property type="nucleotide sequence ID" value="NZ_JAYJLD010000035.1"/>
</dbReference>
<comment type="similarity">
    <text evidence="2">Belongs to the amino acid-polyamine-organocation (APC) superfamily. Spore germination protein (SGP) (TC 2.A.3.9) family.</text>
</comment>
<keyword evidence="6 8" id="KW-1133">Transmembrane helix</keyword>
<keyword evidence="5 8" id="KW-0812">Transmembrane</keyword>
<evidence type="ECO:0000256" key="3">
    <source>
        <dbReference type="ARBA" id="ARBA00022448"/>
    </source>
</evidence>
<feature type="transmembrane region" description="Helical" evidence="8">
    <location>
        <begin position="124"/>
        <end position="143"/>
    </location>
</feature>
<gene>
    <name evidence="9" type="ORF">VF724_17465</name>
</gene>
<dbReference type="InterPro" id="IPR004761">
    <property type="entry name" value="Spore_GerAB"/>
</dbReference>
<organism evidence="9 10">
    <name type="scientific">Ferviditalea candida</name>
    <dbReference type="NCBI Taxonomy" id="3108399"/>
    <lineage>
        <taxon>Bacteria</taxon>
        <taxon>Bacillati</taxon>
        <taxon>Bacillota</taxon>
        <taxon>Bacilli</taxon>
        <taxon>Bacillales</taxon>
        <taxon>Paenibacillaceae</taxon>
        <taxon>Ferviditalea</taxon>
    </lineage>
</organism>
<proteinExistence type="inferred from homology"/>
<evidence type="ECO:0000256" key="6">
    <source>
        <dbReference type="ARBA" id="ARBA00022989"/>
    </source>
</evidence>
<dbReference type="Pfam" id="PF03845">
    <property type="entry name" value="Spore_permease"/>
    <property type="match status" value="1"/>
</dbReference>
<evidence type="ECO:0000256" key="5">
    <source>
        <dbReference type="ARBA" id="ARBA00022692"/>
    </source>
</evidence>
<evidence type="ECO:0000256" key="2">
    <source>
        <dbReference type="ARBA" id="ARBA00007998"/>
    </source>
</evidence>
<feature type="transmembrane region" description="Helical" evidence="8">
    <location>
        <begin position="85"/>
        <end position="104"/>
    </location>
</feature>
<keyword evidence="7 8" id="KW-0472">Membrane</keyword>
<feature type="transmembrane region" description="Helical" evidence="8">
    <location>
        <begin position="275"/>
        <end position="294"/>
    </location>
</feature>
<dbReference type="Proteomes" id="UP001310386">
    <property type="component" value="Unassembled WGS sequence"/>
</dbReference>
<feature type="transmembrane region" description="Helical" evidence="8">
    <location>
        <begin position="333"/>
        <end position="354"/>
    </location>
</feature>
<feature type="transmembrane region" description="Helical" evidence="8">
    <location>
        <begin position="44"/>
        <end position="65"/>
    </location>
</feature>
<evidence type="ECO:0000313" key="9">
    <source>
        <dbReference type="EMBL" id="MEB3103424.1"/>
    </source>
</evidence>
<feature type="transmembrane region" description="Helical" evidence="8">
    <location>
        <begin position="190"/>
        <end position="207"/>
    </location>
</feature>
<sequence>MGIDIENSSKISLLQAYIILLLAIGILDHVIMIPLLLSASGRDAWISVIAVLLVSPVWIGCLSYIIRDMRGEAFKDWLRRHFGSFLASCLIVIYSSFLWIMGALSLKDTITWALVSYMPQTPVFVLAAATLTGCLFAAYAGIYSIAIVSGILLPFVVLLGDLVMTANFQFKNYRLLFPMLEYGTLPVLKGIPYAAGGFLELMMITLFQHRLSKKPGFKSLMLVSILLAGLTLGPLVGAIALFGPDEAANQRYPAYEQWRMVRLGEYVEHVDFFSIYQWLSGTFVRVSLSLYLLAEIWRVKRRLVLMICAALLMLVATTAPISDMAFLRFLEHFYFPIFCYFIVTMTIIFVLKIWMSKPRRNVS</sequence>
<protein>
    <submittedName>
        <fullName evidence="9">Endospore germination permease</fullName>
    </submittedName>
</protein>
<accession>A0ABU5ZLU1</accession>
<evidence type="ECO:0000256" key="4">
    <source>
        <dbReference type="ARBA" id="ARBA00022544"/>
    </source>
</evidence>
<dbReference type="EMBL" id="JAYJLD010000035">
    <property type="protein sequence ID" value="MEB3103424.1"/>
    <property type="molecule type" value="Genomic_DNA"/>
</dbReference>
<reference evidence="9" key="1">
    <citation type="submission" date="2023-12" db="EMBL/GenBank/DDBJ databases">
        <title>Fervidustalea candida gen. nov., sp. nov., a novel member of the family Paenibacillaceae isolated from a geothermal area.</title>
        <authorList>
            <person name="Li W.-J."/>
            <person name="Jiao J.-Y."/>
            <person name="Chen Y."/>
        </authorList>
    </citation>
    <scope>NUCLEOTIDE SEQUENCE</scope>
    <source>
        <strain evidence="9">SYSU GA230002</strain>
    </source>
</reference>
<feature type="transmembrane region" description="Helical" evidence="8">
    <location>
        <begin position="12"/>
        <end position="38"/>
    </location>
</feature>
<name>A0ABU5ZLU1_9BACL</name>
<evidence type="ECO:0000256" key="8">
    <source>
        <dbReference type="SAM" id="Phobius"/>
    </source>
</evidence>
<keyword evidence="10" id="KW-1185">Reference proteome</keyword>
<keyword evidence="3" id="KW-0813">Transport</keyword>